<protein>
    <recommendedName>
        <fullName evidence="3">GTPase</fullName>
    </recommendedName>
</protein>
<dbReference type="SUPFAM" id="SSF103196">
    <property type="entry name" value="Roadblock/LC7 domain"/>
    <property type="match status" value="1"/>
</dbReference>
<organism evidence="1 2">
    <name type="scientific">Desulfuromonas acetoxidans (strain DSM 684 / 11070)</name>
    <dbReference type="NCBI Taxonomy" id="281689"/>
    <lineage>
        <taxon>Bacteria</taxon>
        <taxon>Pseudomonadati</taxon>
        <taxon>Thermodesulfobacteriota</taxon>
        <taxon>Desulfuromonadia</taxon>
        <taxon>Desulfuromonadales</taxon>
        <taxon>Desulfuromonadaceae</taxon>
        <taxon>Desulfuromonas</taxon>
    </lineage>
</organism>
<evidence type="ECO:0008006" key="3">
    <source>
        <dbReference type="Google" id="ProtNLM"/>
    </source>
</evidence>
<gene>
    <name evidence="1" type="ORF">Dace_2005</name>
</gene>
<reference evidence="1" key="1">
    <citation type="submission" date="2006-05" db="EMBL/GenBank/DDBJ databases">
        <title>Annotation of the draft genome assembly of Desulfuromonas acetoxidans DSM 684.</title>
        <authorList>
            <consortium name="US DOE Joint Genome Institute (JGI-ORNL)"/>
            <person name="Larimer F."/>
            <person name="Land M."/>
            <person name="Hauser L."/>
        </authorList>
    </citation>
    <scope>NUCLEOTIDE SEQUENCE [LARGE SCALE GENOMIC DNA]</scope>
    <source>
        <strain evidence="1">DSM 684</strain>
    </source>
</reference>
<dbReference type="Proteomes" id="UP000005695">
    <property type="component" value="Unassembled WGS sequence"/>
</dbReference>
<reference evidence="1" key="2">
    <citation type="submission" date="2006-05" db="EMBL/GenBank/DDBJ databases">
        <title>Sequencing of the draft genome and assembly of Desulfuromonas acetoxidans DSM 684.</title>
        <authorList>
            <consortium name="US DOE Joint Genome Institute (JGI-PGF)"/>
            <person name="Copeland A."/>
            <person name="Lucas S."/>
            <person name="Lapidus A."/>
            <person name="Barry K."/>
            <person name="Detter J.C."/>
            <person name="Glavina del Rio T."/>
            <person name="Hammon N."/>
            <person name="Israni S."/>
            <person name="Dalin E."/>
            <person name="Tice H."/>
            <person name="Bruce D."/>
            <person name="Pitluck S."/>
            <person name="Richardson P."/>
        </authorList>
    </citation>
    <scope>NUCLEOTIDE SEQUENCE [LARGE SCALE GENOMIC DNA]</scope>
    <source>
        <strain evidence="1">DSM 684</strain>
    </source>
</reference>
<evidence type="ECO:0000313" key="2">
    <source>
        <dbReference type="Proteomes" id="UP000005695"/>
    </source>
</evidence>
<dbReference type="PROSITE" id="PS51257">
    <property type="entry name" value="PROKAR_LIPOPROTEIN"/>
    <property type="match status" value="1"/>
</dbReference>
<comment type="caution">
    <text evidence="1">The sequence shown here is derived from an EMBL/GenBank/DDBJ whole genome shotgun (WGS) entry which is preliminary data.</text>
</comment>
<evidence type="ECO:0000313" key="1">
    <source>
        <dbReference type="EMBL" id="EAT16753.1"/>
    </source>
</evidence>
<proteinExistence type="predicted"/>
<keyword evidence="2" id="KW-1185">Reference proteome</keyword>
<dbReference type="Gene3D" id="3.30.450.30">
    <property type="entry name" value="Dynein light chain 2a, cytoplasmic"/>
    <property type="match status" value="1"/>
</dbReference>
<dbReference type="OrthoDB" id="5513490at2"/>
<sequence>MFKAILQEIVDQTPGATSIVLMGCDGIAVDSVFRQGTAAEETQAITVEFAAVVKELMHTTQLLSAGALKEVMVKCEQLTIVVEMLSEEYFVALLFDDEANIGKGRYLLRRDAHKLKKELE</sequence>
<accession>Q1K2X8</accession>
<dbReference type="AlphaFoldDB" id="Q1K2X8"/>
<dbReference type="EMBL" id="AAEW02000003">
    <property type="protein sequence ID" value="EAT16753.1"/>
    <property type="molecule type" value="Genomic_DNA"/>
</dbReference>
<dbReference type="RefSeq" id="WP_005998175.1">
    <property type="nucleotide sequence ID" value="NZ_AAEW02000003.1"/>
</dbReference>
<name>Q1K2X8_DESA6</name>